<dbReference type="CDD" id="cd03141">
    <property type="entry name" value="GATase1_Hsp31_like"/>
    <property type="match status" value="1"/>
</dbReference>
<keyword evidence="5" id="KW-0315">Glutamine amidotransferase</keyword>
<dbReference type="InterPro" id="IPR029062">
    <property type="entry name" value="Class_I_gatase-like"/>
</dbReference>
<evidence type="ECO:0000256" key="1">
    <source>
        <dbReference type="ARBA" id="ARBA00023016"/>
    </source>
</evidence>
<keyword evidence="1" id="KW-0346">Stress response</keyword>
<evidence type="ECO:0000313" key="5">
    <source>
        <dbReference type="EMBL" id="MFC4013533.1"/>
    </source>
</evidence>
<evidence type="ECO:0000256" key="3">
    <source>
        <dbReference type="ARBA" id="ARBA00038493"/>
    </source>
</evidence>
<evidence type="ECO:0000256" key="2">
    <source>
        <dbReference type="ARBA" id="ARBA00023239"/>
    </source>
</evidence>
<dbReference type="InterPro" id="IPR050325">
    <property type="entry name" value="Prot/Nucl_acid_deglycase"/>
</dbReference>
<dbReference type="Proteomes" id="UP001595851">
    <property type="component" value="Unassembled WGS sequence"/>
</dbReference>
<dbReference type="EMBL" id="JBHSBI010000028">
    <property type="protein sequence ID" value="MFC4013533.1"/>
    <property type="molecule type" value="Genomic_DNA"/>
</dbReference>
<reference evidence="6" key="1">
    <citation type="journal article" date="2019" name="Int. J. Syst. Evol. Microbiol.">
        <title>The Global Catalogue of Microorganisms (GCM) 10K type strain sequencing project: providing services to taxonomists for standard genome sequencing and annotation.</title>
        <authorList>
            <consortium name="The Broad Institute Genomics Platform"/>
            <consortium name="The Broad Institute Genome Sequencing Center for Infectious Disease"/>
            <person name="Wu L."/>
            <person name="Ma J."/>
        </authorList>
    </citation>
    <scope>NUCLEOTIDE SEQUENCE [LARGE SCALE GENOMIC DNA]</scope>
    <source>
        <strain evidence="6">TBRC 1276</strain>
    </source>
</reference>
<comment type="similarity">
    <text evidence="3">Belongs to the peptidase C56 family. HSP31-like subfamily.</text>
</comment>
<dbReference type="Gene3D" id="3.40.50.880">
    <property type="match status" value="1"/>
</dbReference>
<feature type="domain" description="DJ-1/PfpI" evidence="4">
    <location>
        <begin position="27"/>
        <end position="214"/>
    </location>
</feature>
<proteinExistence type="inferred from homology"/>
<organism evidence="5 6">
    <name type="scientific">Nonomuraea purpurea</name>
    <dbReference type="NCBI Taxonomy" id="1849276"/>
    <lineage>
        <taxon>Bacteria</taxon>
        <taxon>Bacillati</taxon>
        <taxon>Actinomycetota</taxon>
        <taxon>Actinomycetes</taxon>
        <taxon>Streptosporangiales</taxon>
        <taxon>Streptosporangiaceae</taxon>
        <taxon>Nonomuraea</taxon>
    </lineage>
</organism>
<comment type="caution">
    <text evidence="5">The sequence shown here is derived from an EMBL/GenBank/DDBJ whole genome shotgun (WGS) entry which is preliminary data.</text>
</comment>
<dbReference type="Pfam" id="PF01965">
    <property type="entry name" value="DJ-1_PfpI"/>
    <property type="match status" value="1"/>
</dbReference>
<dbReference type="PANTHER" id="PTHR48094">
    <property type="entry name" value="PROTEIN/NUCLEIC ACID DEGLYCASE DJ-1-RELATED"/>
    <property type="match status" value="1"/>
</dbReference>
<keyword evidence="6" id="KW-1185">Reference proteome</keyword>
<evidence type="ECO:0000259" key="4">
    <source>
        <dbReference type="Pfam" id="PF01965"/>
    </source>
</evidence>
<keyword evidence="2" id="KW-0456">Lyase</keyword>
<dbReference type="InterPro" id="IPR002818">
    <property type="entry name" value="DJ-1/PfpI"/>
</dbReference>
<dbReference type="SUPFAM" id="SSF52317">
    <property type="entry name" value="Class I glutamine amidotransferase-like"/>
    <property type="match status" value="1"/>
</dbReference>
<evidence type="ECO:0000313" key="6">
    <source>
        <dbReference type="Proteomes" id="UP001595851"/>
    </source>
</evidence>
<accession>A0ABV8GHW2</accession>
<sequence length="222" mass="23561">MTKRILIVLTSHDDLGGVESTGYYVPEAAHPWDLFQRAGYEVDLASVRGGEPPQDGYDPADPVQAAFVALPAARDTARLADVDPSRYDAVLYAGGHGTVWDFPGDPDVARVGREVYERGGVVSAVCHGPSALVNLTLSDGTHLVAGKRVAAFTNEEEELRGVAHIVPFLLADALVERGAKHEPGPNWQPQVVVDGRLVTGQNPASAGPLAEGVLEVLAERRA</sequence>
<name>A0ABV8GHW2_9ACTN</name>
<dbReference type="RefSeq" id="WP_379533390.1">
    <property type="nucleotide sequence ID" value="NZ_JBHSBI010000028.1"/>
</dbReference>
<gene>
    <name evidence="5" type="ORF">ACFOY2_40335</name>
</gene>
<protein>
    <submittedName>
        <fullName evidence="5">Type 1 glutamine amidotransferase domain-containing protein</fullName>
    </submittedName>
</protein>
<dbReference type="PANTHER" id="PTHR48094:SF11">
    <property type="entry name" value="GLUTATHIONE-INDEPENDENT GLYOXALASE HSP31-RELATED"/>
    <property type="match status" value="1"/>
</dbReference>